<accession>E4XUJ7</accession>
<dbReference type="InParanoid" id="E4XUJ7"/>
<dbReference type="InterPro" id="IPR039600">
    <property type="entry name" value="TANGO6/Rtp1"/>
</dbReference>
<keyword evidence="4" id="KW-1185">Reference proteome</keyword>
<dbReference type="Proteomes" id="UP000001307">
    <property type="component" value="Unassembled WGS sequence"/>
</dbReference>
<dbReference type="GO" id="GO:0009306">
    <property type="term" value="P:protein secretion"/>
    <property type="evidence" value="ECO:0007669"/>
    <property type="project" value="TreeGrafter"/>
</dbReference>
<organism evidence="3">
    <name type="scientific">Oikopleura dioica</name>
    <name type="common">Tunicate</name>
    <dbReference type="NCBI Taxonomy" id="34765"/>
    <lineage>
        <taxon>Eukaryota</taxon>
        <taxon>Metazoa</taxon>
        <taxon>Chordata</taxon>
        <taxon>Tunicata</taxon>
        <taxon>Appendicularia</taxon>
        <taxon>Copelata</taxon>
        <taxon>Oikopleuridae</taxon>
        <taxon>Oikopleura</taxon>
    </lineage>
</organism>
<protein>
    <recommendedName>
        <fullName evidence="2">RNA polymerase II assembly factor Rtp1 C-terminal domain-containing protein</fullName>
    </recommendedName>
</protein>
<dbReference type="PANTHER" id="PTHR20959:SF1">
    <property type="entry name" value="TRANSPORT AND GOLGI ORGANIZATION PROTEIN 6 HOMOLOG"/>
    <property type="match status" value="1"/>
</dbReference>
<dbReference type="AlphaFoldDB" id="E4XUJ7"/>
<dbReference type="PANTHER" id="PTHR20959">
    <property type="entry name" value="TRANSPORT AND GOLGI ORGANIZATION PROTEIN 6 FAMILY MEMBER"/>
    <property type="match status" value="1"/>
</dbReference>
<dbReference type="InterPro" id="IPR016024">
    <property type="entry name" value="ARM-type_fold"/>
</dbReference>
<evidence type="ECO:0000259" key="2">
    <source>
        <dbReference type="Pfam" id="PF10363"/>
    </source>
</evidence>
<reference evidence="3" key="1">
    <citation type="journal article" date="2010" name="Science">
        <title>Plasticity of animal genome architecture unmasked by rapid evolution of a pelagic tunicate.</title>
        <authorList>
            <person name="Denoeud F."/>
            <person name="Henriet S."/>
            <person name="Mungpakdee S."/>
            <person name="Aury J.M."/>
            <person name="Da Silva C."/>
            <person name="Brinkmann H."/>
            <person name="Mikhaleva J."/>
            <person name="Olsen L.C."/>
            <person name="Jubin C."/>
            <person name="Canestro C."/>
            <person name="Bouquet J.M."/>
            <person name="Danks G."/>
            <person name="Poulain J."/>
            <person name="Campsteijn C."/>
            <person name="Adamski M."/>
            <person name="Cross I."/>
            <person name="Yadetie F."/>
            <person name="Muffato M."/>
            <person name="Louis A."/>
            <person name="Butcher S."/>
            <person name="Tsagkogeorga G."/>
            <person name="Konrad A."/>
            <person name="Singh S."/>
            <person name="Jensen M.F."/>
            <person name="Cong E.H."/>
            <person name="Eikeseth-Otteraa H."/>
            <person name="Noel B."/>
            <person name="Anthouard V."/>
            <person name="Porcel B.M."/>
            <person name="Kachouri-Lafond R."/>
            <person name="Nishino A."/>
            <person name="Ugolini M."/>
            <person name="Chourrout P."/>
            <person name="Nishida H."/>
            <person name="Aasland R."/>
            <person name="Huzurbazar S."/>
            <person name="Westhof E."/>
            <person name="Delsuc F."/>
            <person name="Lehrach H."/>
            <person name="Reinhardt R."/>
            <person name="Weissenbach J."/>
            <person name="Roy S.W."/>
            <person name="Artiguenave F."/>
            <person name="Postlethwait J.H."/>
            <person name="Manak J.R."/>
            <person name="Thompson E.M."/>
            <person name="Jaillon O."/>
            <person name="Du Pasquier L."/>
            <person name="Boudinot P."/>
            <person name="Liberles D.A."/>
            <person name="Volff J.N."/>
            <person name="Philippe H."/>
            <person name="Lenhard B."/>
            <person name="Roest Crollius H."/>
            <person name="Wincker P."/>
            <person name="Chourrout D."/>
        </authorList>
    </citation>
    <scope>NUCLEOTIDE SEQUENCE [LARGE SCALE GENOMIC DNA]</scope>
</reference>
<dbReference type="SUPFAM" id="SSF48371">
    <property type="entry name" value="ARM repeat"/>
    <property type="match status" value="1"/>
</dbReference>
<evidence type="ECO:0000313" key="3">
    <source>
        <dbReference type="EMBL" id="CBY13394.1"/>
    </source>
</evidence>
<dbReference type="Gene3D" id="1.25.10.10">
    <property type="entry name" value="Leucine-rich Repeat Variant"/>
    <property type="match status" value="1"/>
</dbReference>
<dbReference type="OrthoDB" id="8954232at2759"/>
<comment type="similarity">
    <text evidence="1">Belongs to the Tango6 family.</text>
</comment>
<name>E4XUJ7_OIKDI</name>
<dbReference type="Pfam" id="PF10363">
    <property type="entry name" value="RTP1_C1"/>
    <property type="match status" value="1"/>
</dbReference>
<dbReference type="InterPro" id="IPR011989">
    <property type="entry name" value="ARM-like"/>
</dbReference>
<evidence type="ECO:0000256" key="1">
    <source>
        <dbReference type="ARBA" id="ARBA00005724"/>
    </source>
</evidence>
<gene>
    <name evidence="3" type="ORF">GSOID_T00004704001</name>
</gene>
<dbReference type="EMBL" id="FN653184">
    <property type="protein sequence ID" value="CBY13394.1"/>
    <property type="molecule type" value="Genomic_DNA"/>
</dbReference>
<sequence>MQTEPFLFLSAVQALTVFALKRREIFDNLVEFLKNQASQNPALAVQVGEVLSRACKELGDMAPCYASTLIPVLLSLAANKKIDDMVVSSAISAAADLLPLCKFLIQDIEHEIGAAIVGFLSPSNEEGVRCAACLLAKQIFAVIGASFSTLVGGIVLDCLSST</sequence>
<feature type="domain" description="RNA polymerase II assembly factor Rtp1 C-terminal" evidence="2">
    <location>
        <begin position="3"/>
        <end position="61"/>
    </location>
</feature>
<proteinExistence type="inferred from homology"/>
<dbReference type="InterPro" id="IPR019451">
    <property type="entry name" value="Rtp1_C1"/>
</dbReference>
<evidence type="ECO:0000313" key="4">
    <source>
        <dbReference type="Proteomes" id="UP000001307"/>
    </source>
</evidence>